<sequence length="24" mass="2651">MLSDIKVPVDHRGITLTMDFSSST</sequence>
<protein>
    <submittedName>
        <fullName evidence="1">Uncharacterized protein</fullName>
    </submittedName>
</protein>
<evidence type="ECO:0000313" key="1">
    <source>
        <dbReference type="EMBL" id="AFK43012.1"/>
    </source>
</evidence>
<proteinExistence type="evidence at transcript level"/>
<organism evidence="1">
    <name type="scientific">Lotus japonicus</name>
    <name type="common">Lotus corniculatus var. japonicus</name>
    <dbReference type="NCBI Taxonomy" id="34305"/>
    <lineage>
        <taxon>Eukaryota</taxon>
        <taxon>Viridiplantae</taxon>
        <taxon>Streptophyta</taxon>
        <taxon>Embryophyta</taxon>
        <taxon>Tracheophyta</taxon>
        <taxon>Spermatophyta</taxon>
        <taxon>Magnoliopsida</taxon>
        <taxon>eudicotyledons</taxon>
        <taxon>Gunneridae</taxon>
        <taxon>Pentapetalae</taxon>
        <taxon>rosids</taxon>
        <taxon>fabids</taxon>
        <taxon>Fabales</taxon>
        <taxon>Fabaceae</taxon>
        <taxon>Papilionoideae</taxon>
        <taxon>50 kb inversion clade</taxon>
        <taxon>NPAAA clade</taxon>
        <taxon>Hologalegina</taxon>
        <taxon>robinioid clade</taxon>
        <taxon>Loteae</taxon>
        <taxon>Lotus</taxon>
    </lineage>
</organism>
<dbReference type="AlphaFoldDB" id="I3SRX0"/>
<reference evidence="1" key="1">
    <citation type="submission" date="2012-05" db="EMBL/GenBank/DDBJ databases">
        <authorList>
            <person name="Krishnakumar V."/>
            <person name="Cheung F."/>
            <person name="Xiao Y."/>
            <person name="Chan A."/>
            <person name="Moskal W.A."/>
            <person name="Town C.D."/>
        </authorList>
    </citation>
    <scope>NUCLEOTIDE SEQUENCE</scope>
</reference>
<dbReference type="EMBL" id="BT143218">
    <property type="protein sequence ID" value="AFK43012.1"/>
    <property type="molecule type" value="mRNA"/>
</dbReference>
<accession>I3SRX0</accession>
<name>I3SRX0_LOTJA</name>